<dbReference type="RefSeq" id="WP_058264960.1">
    <property type="nucleotide sequence ID" value="NZ_FMYN01000001.1"/>
</dbReference>
<dbReference type="GO" id="GO:0003700">
    <property type="term" value="F:DNA-binding transcription factor activity"/>
    <property type="evidence" value="ECO:0007669"/>
    <property type="project" value="InterPro"/>
</dbReference>
<protein>
    <submittedName>
        <fullName evidence="5">MarR family transcriptional regulator</fullName>
    </submittedName>
</protein>
<name>A0A0V8GKX9_9BACL</name>
<dbReference type="Gene3D" id="1.10.10.10">
    <property type="entry name" value="Winged helix-like DNA-binding domain superfamily/Winged helix DNA-binding domain"/>
    <property type="match status" value="1"/>
</dbReference>
<evidence type="ECO:0000313" key="6">
    <source>
        <dbReference type="EMBL" id="KTR27820.1"/>
    </source>
</evidence>
<evidence type="ECO:0000256" key="3">
    <source>
        <dbReference type="ARBA" id="ARBA00023163"/>
    </source>
</evidence>
<dbReference type="PANTHER" id="PTHR33164:SF56">
    <property type="entry name" value="HTH-TYPE TRANSCRIPTIONAL REGULATOR MHQR"/>
    <property type="match status" value="1"/>
</dbReference>
<evidence type="ECO:0000313" key="7">
    <source>
        <dbReference type="Proteomes" id="UP000053797"/>
    </source>
</evidence>
<dbReference type="InterPro" id="IPR036388">
    <property type="entry name" value="WH-like_DNA-bd_sf"/>
</dbReference>
<sequence length="144" mass="16303">MTQPNPNLKALTVMVRAVDALHEVIKKDVAQWGLNPTDFSVLELLFHRGRQPIQLIGKKVLITSSSITYVIDKLEKKNYVVRKACPEDRRVTFAELTSEGHQLMETIFPEHEQAINQVFQGIAPSDLEAFIETAKTIGYQAKKQ</sequence>
<dbReference type="Proteomes" id="UP000072605">
    <property type="component" value="Unassembled WGS sequence"/>
</dbReference>
<evidence type="ECO:0000259" key="4">
    <source>
        <dbReference type="PROSITE" id="PS50995"/>
    </source>
</evidence>
<reference evidence="5 7" key="1">
    <citation type="journal article" date="2015" name="Int. J. Syst. Evol. Microbiol.">
        <title>Exiguobacterium enclense sp. nov., isolated from sediment.</title>
        <authorList>
            <person name="Dastager S.G."/>
            <person name="Mawlankar R."/>
            <person name="Sonalkar V.V."/>
            <person name="Thorat M.N."/>
            <person name="Mual P."/>
            <person name="Verma A."/>
            <person name="Krishnamurthi S."/>
            <person name="Tang S.K."/>
            <person name="Li W.J."/>
        </authorList>
    </citation>
    <scope>NUCLEOTIDE SEQUENCE [LARGE SCALE GENOMIC DNA]</scope>
    <source>
        <strain evidence="5 7">NIO-1109</strain>
    </source>
</reference>
<evidence type="ECO:0000313" key="8">
    <source>
        <dbReference type="Proteomes" id="UP000072605"/>
    </source>
</evidence>
<reference evidence="6 8" key="2">
    <citation type="journal article" date="2016" name="Front. Microbiol.">
        <title>Genomic Resource of Rice Seed Associated Bacteria.</title>
        <authorList>
            <person name="Midha S."/>
            <person name="Bansal K."/>
            <person name="Sharma S."/>
            <person name="Kumar N."/>
            <person name="Patil P.P."/>
            <person name="Chaudhry V."/>
            <person name="Patil P.B."/>
        </authorList>
    </citation>
    <scope>NUCLEOTIDE SEQUENCE [LARGE SCALE GENOMIC DNA]</scope>
    <source>
        <strain evidence="6 8">RSA11</strain>
    </source>
</reference>
<evidence type="ECO:0000313" key="5">
    <source>
        <dbReference type="EMBL" id="KSU50933.1"/>
    </source>
</evidence>
<evidence type="ECO:0000256" key="2">
    <source>
        <dbReference type="ARBA" id="ARBA00023125"/>
    </source>
</evidence>
<dbReference type="EMBL" id="LDQV01000012">
    <property type="protein sequence ID" value="KTR27820.1"/>
    <property type="molecule type" value="Genomic_DNA"/>
</dbReference>
<dbReference type="GO" id="GO:0006950">
    <property type="term" value="P:response to stress"/>
    <property type="evidence" value="ECO:0007669"/>
    <property type="project" value="TreeGrafter"/>
</dbReference>
<gene>
    <name evidence="5" type="ORF">AS033_06010</name>
    <name evidence="6" type="ORF">RSA11_03910</name>
</gene>
<dbReference type="InterPro" id="IPR000835">
    <property type="entry name" value="HTH_MarR-typ"/>
</dbReference>
<keyword evidence="3" id="KW-0804">Transcription</keyword>
<dbReference type="Proteomes" id="UP000053797">
    <property type="component" value="Unassembled WGS sequence"/>
</dbReference>
<dbReference type="SUPFAM" id="SSF46785">
    <property type="entry name" value="Winged helix' DNA-binding domain"/>
    <property type="match status" value="1"/>
</dbReference>
<dbReference type="PANTHER" id="PTHR33164">
    <property type="entry name" value="TRANSCRIPTIONAL REGULATOR, MARR FAMILY"/>
    <property type="match status" value="1"/>
</dbReference>
<dbReference type="SMART" id="SM00347">
    <property type="entry name" value="HTH_MARR"/>
    <property type="match status" value="1"/>
</dbReference>
<dbReference type="Pfam" id="PF01047">
    <property type="entry name" value="MarR"/>
    <property type="match status" value="1"/>
</dbReference>
<feature type="domain" description="HTH marR-type" evidence="4">
    <location>
        <begin position="4"/>
        <end position="139"/>
    </location>
</feature>
<accession>A0A0V8GKX9</accession>
<dbReference type="PROSITE" id="PS50995">
    <property type="entry name" value="HTH_MARR_2"/>
    <property type="match status" value="1"/>
</dbReference>
<comment type="caution">
    <text evidence="5">The sequence shown here is derived from an EMBL/GenBank/DDBJ whole genome shotgun (WGS) entry which is preliminary data.</text>
</comment>
<dbReference type="PRINTS" id="PR00598">
    <property type="entry name" value="HTHMARR"/>
</dbReference>
<dbReference type="GO" id="GO:0003677">
    <property type="term" value="F:DNA binding"/>
    <property type="evidence" value="ECO:0007669"/>
    <property type="project" value="UniProtKB-KW"/>
</dbReference>
<dbReference type="InterPro" id="IPR036390">
    <property type="entry name" value="WH_DNA-bd_sf"/>
</dbReference>
<keyword evidence="2" id="KW-0238">DNA-binding</keyword>
<keyword evidence="1" id="KW-0805">Transcription regulation</keyword>
<dbReference type="InterPro" id="IPR039422">
    <property type="entry name" value="MarR/SlyA-like"/>
</dbReference>
<proteinExistence type="predicted"/>
<organism evidence="5 7">
    <name type="scientific">Exiguobacterium indicum</name>
    <dbReference type="NCBI Taxonomy" id="296995"/>
    <lineage>
        <taxon>Bacteria</taxon>
        <taxon>Bacillati</taxon>
        <taxon>Bacillota</taxon>
        <taxon>Bacilli</taxon>
        <taxon>Bacillales</taxon>
        <taxon>Bacillales Family XII. Incertae Sedis</taxon>
        <taxon>Exiguobacterium</taxon>
    </lineage>
</organism>
<dbReference type="AlphaFoldDB" id="A0A0V8GKX9"/>
<dbReference type="EMBL" id="LNQL01000001">
    <property type="protein sequence ID" value="KSU50933.1"/>
    <property type="molecule type" value="Genomic_DNA"/>
</dbReference>
<dbReference type="OrthoDB" id="9799747at2"/>
<evidence type="ECO:0000256" key="1">
    <source>
        <dbReference type="ARBA" id="ARBA00023015"/>
    </source>
</evidence>